<evidence type="ECO:0000313" key="1">
    <source>
        <dbReference type="EMBL" id="SCM68640.1"/>
    </source>
</evidence>
<reference evidence="2" key="1">
    <citation type="submission" date="2016-09" db="EMBL/GenBank/DDBJ databases">
        <authorList>
            <person name="Wibberg D."/>
        </authorList>
    </citation>
    <scope>NUCLEOTIDE SEQUENCE [LARGE SCALE GENOMIC DNA]</scope>
</reference>
<accession>A0A1M4N191</accession>
<keyword evidence="2" id="KW-1185">Reference proteome</keyword>
<dbReference type="AlphaFoldDB" id="A0A1M4N191"/>
<protein>
    <submittedName>
        <fullName evidence="1">Uncharacterized protein</fullName>
    </submittedName>
</protein>
<name>A0A1M4N191_9RHOB</name>
<gene>
    <name evidence="1" type="ORF">KARMA_2865</name>
</gene>
<dbReference type="Proteomes" id="UP000184085">
    <property type="component" value="Unassembled WGS sequence"/>
</dbReference>
<organism evidence="1 2">
    <name type="scientific">Donghicola eburneus</name>
    <dbReference type="NCBI Taxonomy" id="393278"/>
    <lineage>
        <taxon>Bacteria</taxon>
        <taxon>Pseudomonadati</taxon>
        <taxon>Pseudomonadota</taxon>
        <taxon>Alphaproteobacteria</taxon>
        <taxon>Rhodobacterales</taxon>
        <taxon>Roseobacteraceae</taxon>
        <taxon>Donghicola</taxon>
    </lineage>
</organism>
<evidence type="ECO:0000313" key="2">
    <source>
        <dbReference type="Proteomes" id="UP000184085"/>
    </source>
</evidence>
<dbReference type="EMBL" id="FMJB01000057">
    <property type="protein sequence ID" value="SCM68640.1"/>
    <property type="molecule type" value="Genomic_DNA"/>
</dbReference>
<sequence length="222" mass="23577">MGRLSFAQCIQAVKRISAHVFRAPAAMLASTGEAANLGLCKSRIARRTMSLTETPSPTCALGSTGLSAHFFGLPHGFVWSAFNGRGNQVQGGDVAYTSERRTRVGGHGIVERIAQCLRKLGSLLRLPFLVWPRVVTRLANRLCWVQAQAQQQVLSPVVTWSLVPSSVAQATSRTAVLTPRAVTKQPRGNAPIHSYGSLAAGPRLSGGLFFCPTAGATGRGTI</sequence>
<proteinExistence type="predicted"/>